<evidence type="ECO:0000259" key="12">
    <source>
        <dbReference type="Pfam" id="PF09334"/>
    </source>
</evidence>
<evidence type="ECO:0000256" key="4">
    <source>
        <dbReference type="ARBA" id="ARBA00022598"/>
    </source>
</evidence>
<keyword evidence="4 10" id="KW-0436">Ligase</keyword>
<feature type="domain" description="Methionyl/Leucyl tRNA synthetase" evidence="12">
    <location>
        <begin position="5"/>
        <end position="130"/>
    </location>
</feature>
<comment type="caution">
    <text evidence="13">The sequence shown here is derived from an EMBL/GenBank/DDBJ whole genome shotgun (WGS) entry which is preliminary data.</text>
</comment>
<evidence type="ECO:0000256" key="6">
    <source>
        <dbReference type="ARBA" id="ARBA00022840"/>
    </source>
</evidence>
<evidence type="ECO:0000256" key="7">
    <source>
        <dbReference type="ARBA" id="ARBA00022917"/>
    </source>
</evidence>
<dbReference type="GO" id="GO:0004825">
    <property type="term" value="F:methionine-tRNA ligase activity"/>
    <property type="evidence" value="ECO:0007669"/>
    <property type="project" value="UniProtKB-EC"/>
</dbReference>
<name>A0A0G1K6A9_9BACT</name>
<evidence type="ECO:0000256" key="3">
    <source>
        <dbReference type="ARBA" id="ARBA00018753"/>
    </source>
</evidence>
<dbReference type="EMBL" id="LCJM01000006">
    <property type="protein sequence ID" value="KKT79033.1"/>
    <property type="molecule type" value="Genomic_DNA"/>
</dbReference>
<dbReference type="SUPFAM" id="SSF52374">
    <property type="entry name" value="Nucleotidylyl transferase"/>
    <property type="match status" value="1"/>
</dbReference>
<dbReference type="InterPro" id="IPR014758">
    <property type="entry name" value="Met-tRNA_synth"/>
</dbReference>
<keyword evidence="5 10" id="KW-0547">Nucleotide-binding</keyword>
<evidence type="ECO:0000256" key="5">
    <source>
        <dbReference type="ARBA" id="ARBA00022741"/>
    </source>
</evidence>
<evidence type="ECO:0000256" key="8">
    <source>
        <dbReference type="ARBA" id="ARBA00023146"/>
    </source>
</evidence>
<organism evidence="13 14">
    <name type="scientific">Candidatus Giovannonibacteria bacterium GW2011_GWC2_44_8</name>
    <dbReference type="NCBI Taxonomy" id="1618657"/>
    <lineage>
        <taxon>Bacteria</taxon>
        <taxon>Candidatus Giovannoniibacteriota</taxon>
    </lineage>
</organism>
<keyword evidence="8 10" id="KW-0030">Aminoacyl-tRNA synthetase</keyword>
<comment type="similarity">
    <text evidence="10">Belongs to the class-I aminoacyl-tRNA synthetase family.</text>
</comment>
<dbReference type="Gene3D" id="3.40.50.620">
    <property type="entry name" value="HUPs"/>
    <property type="match status" value="1"/>
</dbReference>
<dbReference type="CDD" id="cd00814">
    <property type="entry name" value="MetRS_core"/>
    <property type="match status" value="1"/>
</dbReference>
<protein>
    <recommendedName>
        <fullName evidence="3">Methionine--tRNA ligase</fullName>
        <ecNumber evidence="2">6.1.1.10</ecNumber>
    </recommendedName>
    <alternativeName>
        <fullName evidence="9">Methionyl-tRNA synthetase</fullName>
    </alternativeName>
</protein>
<proteinExistence type="inferred from homology"/>
<sequence length="510" mass="59255">MAKFYITTTLPYVNAPPHIGFALELVQADIIARYHRFLGDEVAFNTGTDEHGMKIYRNALRENKDPKDYVDEYVKRFESLKTALNASYTNFIRTTDPHHKKAAQEFWNRCSASGDIYKKLYSVRYCVGCELEKTTSELDENGRCLTHPNLEIETIDEENYFFRWSKYQEKLIELYSTRPDFVLPKFRMNEIRNFVSSGLQDFSVTRKREKMPWGVPVPGDEEHVMYVWFDALINYISTLGWPENEKKFKDFWPGMQIAGKDNLRQQAAMWQAMLMSAGLPNSKQILIHGFIESGGRKMSKSLGNVVDPIEVVGRYGTDALRYWFAREMPTFGDGDFTEDKFAFAYEGNLVNGLGNYIQRVSTMVRNYFPEGIARPSDEDLLKVALKRGGSEYVALEYFVKEIIAKEYKEDMEKFELTKAIDKVFNLLKELDVYVQVHEPFKLVKKDKEKARVILWNLCYGAVGLAWLLAPFLPETSDKIFDIFGISEKIKPKWDSFKAKEHKALFPRIEK</sequence>
<dbReference type="AlphaFoldDB" id="A0A0G1K6A9"/>
<dbReference type="NCBIfam" id="TIGR00398">
    <property type="entry name" value="metG"/>
    <property type="match status" value="1"/>
</dbReference>
<evidence type="ECO:0000256" key="9">
    <source>
        <dbReference type="ARBA" id="ARBA00030904"/>
    </source>
</evidence>
<dbReference type="InterPro" id="IPR015413">
    <property type="entry name" value="Methionyl/Leucyl_tRNA_Synth"/>
</dbReference>
<dbReference type="Gene3D" id="2.170.220.10">
    <property type="match status" value="1"/>
</dbReference>
<comment type="function">
    <text evidence="1">Is required not only for elongation of protein synthesis but also for the initiation of all mRNA translation through initiator tRNA(fMet) aminoacylation.</text>
</comment>
<gene>
    <name evidence="13" type="ORF">UW74_C0006G0006</name>
</gene>
<dbReference type="InterPro" id="IPR013155">
    <property type="entry name" value="M/V/L/I-tRNA-synth_anticd-bd"/>
</dbReference>
<feature type="domain" description="Methionyl/Leucyl tRNA synthetase" evidence="12">
    <location>
        <begin position="141"/>
        <end position="360"/>
    </location>
</feature>
<dbReference type="InterPro" id="IPR014729">
    <property type="entry name" value="Rossmann-like_a/b/a_fold"/>
</dbReference>
<dbReference type="InterPro" id="IPR033911">
    <property type="entry name" value="MetRS_core"/>
</dbReference>
<dbReference type="Pfam" id="PF08264">
    <property type="entry name" value="Anticodon_1"/>
    <property type="match status" value="1"/>
</dbReference>
<dbReference type="GO" id="GO:0006431">
    <property type="term" value="P:methionyl-tRNA aminoacylation"/>
    <property type="evidence" value="ECO:0007669"/>
    <property type="project" value="InterPro"/>
</dbReference>
<dbReference type="GO" id="GO:0005524">
    <property type="term" value="F:ATP binding"/>
    <property type="evidence" value="ECO:0007669"/>
    <property type="project" value="UniProtKB-KW"/>
</dbReference>
<dbReference type="SUPFAM" id="SSF47323">
    <property type="entry name" value="Anticodon-binding domain of a subclass of class I aminoacyl-tRNA synthetases"/>
    <property type="match status" value="1"/>
</dbReference>
<evidence type="ECO:0000313" key="13">
    <source>
        <dbReference type="EMBL" id="KKT79033.1"/>
    </source>
</evidence>
<keyword evidence="6 10" id="KW-0067">ATP-binding</keyword>
<dbReference type="EC" id="6.1.1.10" evidence="2"/>
<evidence type="ECO:0000259" key="11">
    <source>
        <dbReference type="Pfam" id="PF08264"/>
    </source>
</evidence>
<dbReference type="InterPro" id="IPR009080">
    <property type="entry name" value="tRNAsynth_Ia_anticodon-bd"/>
</dbReference>
<dbReference type="PANTHER" id="PTHR43326">
    <property type="entry name" value="METHIONYL-TRNA SYNTHETASE"/>
    <property type="match status" value="1"/>
</dbReference>
<keyword evidence="7 10" id="KW-0648">Protein biosynthesis</keyword>
<dbReference type="Proteomes" id="UP000034889">
    <property type="component" value="Unassembled WGS sequence"/>
</dbReference>
<dbReference type="PRINTS" id="PR01041">
    <property type="entry name" value="TRNASYNTHMET"/>
</dbReference>
<evidence type="ECO:0000256" key="1">
    <source>
        <dbReference type="ARBA" id="ARBA00003314"/>
    </source>
</evidence>
<dbReference type="Gene3D" id="1.10.730.10">
    <property type="entry name" value="Isoleucyl-tRNA Synthetase, Domain 1"/>
    <property type="match status" value="1"/>
</dbReference>
<evidence type="ECO:0000256" key="10">
    <source>
        <dbReference type="RuleBase" id="RU363039"/>
    </source>
</evidence>
<accession>A0A0G1K6A9</accession>
<reference evidence="13 14" key="1">
    <citation type="journal article" date="2015" name="Nature">
        <title>rRNA introns, odd ribosomes, and small enigmatic genomes across a large radiation of phyla.</title>
        <authorList>
            <person name="Brown C.T."/>
            <person name="Hug L.A."/>
            <person name="Thomas B.C."/>
            <person name="Sharon I."/>
            <person name="Castelle C.J."/>
            <person name="Singh A."/>
            <person name="Wilkins M.J."/>
            <person name="Williams K.H."/>
            <person name="Banfield J.F."/>
        </authorList>
    </citation>
    <scope>NUCLEOTIDE SEQUENCE [LARGE SCALE GENOMIC DNA]</scope>
</reference>
<evidence type="ECO:0000256" key="2">
    <source>
        <dbReference type="ARBA" id="ARBA00012838"/>
    </source>
</evidence>
<evidence type="ECO:0000313" key="14">
    <source>
        <dbReference type="Proteomes" id="UP000034889"/>
    </source>
</evidence>
<feature type="domain" description="Methionyl/Valyl/Leucyl/Isoleucyl-tRNA synthetase anticodon-binding" evidence="11">
    <location>
        <begin position="404"/>
        <end position="500"/>
    </location>
</feature>
<dbReference type="PATRIC" id="fig|1618657.3.peg.90"/>
<dbReference type="InterPro" id="IPR023457">
    <property type="entry name" value="Met-tRNA_synth_2"/>
</dbReference>
<dbReference type="PANTHER" id="PTHR43326:SF1">
    <property type="entry name" value="METHIONINE--TRNA LIGASE, MITOCHONDRIAL"/>
    <property type="match status" value="1"/>
</dbReference>
<dbReference type="Pfam" id="PF09334">
    <property type="entry name" value="tRNA-synt_1g"/>
    <property type="match status" value="2"/>
</dbReference>